<reference evidence="1 2" key="1">
    <citation type="journal article" date="2011" name="J. Bacteriol.">
        <title>Complete genome sequence of Acidaminococcus intestini RYC-MR95, a Gram-negative bacterium from the phylum Firmicutes.</title>
        <authorList>
            <person name="D'Auria G."/>
            <person name="Galan J.C."/>
            <person name="Rodriguez-Alcayna M."/>
            <person name="Moya A."/>
            <person name="Baquero F."/>
            <person name="Latorre A."/>
        </authorList>
    </citation>
    <scope>NUCLEOTIDE SEQUENCE [LARGE SCALE GENOMIC DNA]</scope>
    <source>
        <strain evidence="1 2">RyC-MR95</strain>
    </source>
</reference>
<name>G4Q8T7_ACIIR</name>
<dbReference type="Proteomes" id="UP000007093">
    <property type="component" value="Chromosome"/>
</dbReference>
<organism evidence="1 2">
    <name type="scientific">Acidaminococcus intestini (strain RyC-MR95)</name>
    <dbReference type="NCBI Taxonomy" id="568816"/>
    <lineage>
        <taxon>Bacteria</taxon>
        <taxon>Bacillati</taxon>
        <taxon>Bacillota</taxon>
        <taxon>Negativicutes</taxon>
        <taxon>Acidaminococcales</taxon>
        <taxon>Acidaminococcaceae</taxon>
        <taxon>Acidaminococcus</taxon>
    </lineage>
</organism>
<gene>
    <name evidence="1" type="ordered locus">Acin_1296</name>
</gene>
<evidence type="ECO:0000313" key="1">
    <source>
        <dbReference type="EMBL" id="AEQ22520.1"/>
    </source>
</evidence>
<dbReference type="EMBL" id="CP003058">
    <property type="protein sequence ID" value="AEQ22520.1"/>
    <property type="molecule type" value="Genomic_DNA"/>
</dbReference>
<proteinExistence type="predicted"/>
<evidence type="ECO:0000313" key="2">
    <source>
        <dbReference type="Proteomes" id="UP000007093"/>
    </source>
</evidence>
<accession>G4Q8T7</accession>
<dbReference type="KEGG" id="ain:Acin_1296"/>
<dbReference type="PATRIC" id="fig|568816.4.peg.1251"/>
<protein>
    <submittedName>
        <fullName evidence="1">Uncharacterized protein</fullName>
    </submittedName>
</protein>
<dbReference type="HOGENOM" id="CLU_2679260_0_0_9"/>
<dbReference type="AlphaFoldDB" id="G4Q8T7"/>
<dbReference type="InParanoid" id="G4Q8T7"/>
<keyword evidence="2" id="KW-1185">Reference proteome</keyword>
<sequence length="74" mass="8244">MGIDYQTDVGVYTRALDSQRAKHKTIFGGGYIVPQKAARQAQEAARQAQEANTYKWKLSERELKELMGAEAAAK</sequence>